<evidence type="ECO:0000313" key="2">
    <source>
        <dbReference type="Proteomes" id="UP000688947"/>
    </source>
</evidence>
<dbReference type="AlphaFoldDB" id="A0A8T1U2I2"/>
<protein>
    <submittedName>
        <fullName evidence="1">Uncharacterized protein</fullName>
    </submittedName>
</protein>
<gene>
    <name evidence="1" type="ORF">JG687_00013191</name>
</gene>
<dbReference type="Proteomes" id="UP000688947">
    <property type="component" value="Unassembled WGS sequence"/>
</dbReference>
<sequence length="161" mass="18052">MVDVHNPLAKLKRGEDAGTTLSDRVSKTLKLFCEDEKYGFSHIDMDTVNNEGINSMCDVWPGTRYQLLEGSHDFTVRQLSTRRKGLCPGLCLAGRLGRPTPVSILLVVGLQDFVYMFSLAVDNFVVVPVDFDFNTKQELHITHARGGEHTLELISRLRAQC</sequence>
<name>A0A8T1U2I2_9STRA</name>
<comment type="caution">
    <text evidence="1">The sequence shown here is derived from an EMBL/GenBank/DDBJ whole genome shotgun (WGS) entry which is preliminary data.</text>
</comment>
<evidence type="ECO:0000313" key="1">
    <source>
        <dbReference type="EMBL" id="KAG6952146.1"/>
    </source>
</evidence>
<organism evidence="1 2">
    <name type="scientific">Phytophthora cactorum</name>
    <dbReference type="NCBI Taxonomy" id="29920"/>
    <lineage>
        <taxon>Eukaryota</taxon>
        <taxon>Sar</taxon>
        <taxon>Stramenopiles</taxon>
        <taxon>Oomycota</taxon>
        <taxon>Peronosporomycetes</taxon>
        <taxon>Peronosporales</taxon>
        <taxon>Peronosporaceae</taxon>
        <taxon>Phytophthora</taxon>
    </lineage>
</organism>
<accession>A0A8T1U2I2</accession>
<reference evidence="1" key="1">
    <citation type="submission" date="2021-01" db="EMBL/GenBank/DDBJ databases">
        <title>Phytophthora aleatoria, a newly-described species from Pinus radiata is distinct from Phytophthora cactorum isolates based on comparative genomics.</title>
        <authorList>
            <person name="Mcdougal R."/>
            <person name="Panda P."/>
            <person name="Williams N."/>
            <person name="Studholme D.J."/>
        </authorList>
    </citation>
    <scope>NUCLEOTIDE SEQUENCE</scope>
    <source>
        <strain evidence="1">NZFS 3830</strain>
    </source>
</reference>
<proteinExistence type="predicted"/>
<dbReference type="EMBL" id="JAENGZ010000945">
    <property type="protein sequence ID" value="KAG6952146.1"/>
    <property type="molecule type" value="Genomic_DNA"/>
</dbReference>